<accession>A0A2K2G3E6</accession>
<proteinExistence type="inferred from homology"/>
<dbReference type="CDD" id="cd06558">
    <property type="entry name" value="crotonase-like"/>
    <property type="match status" value="1"/>
</dbReference>
<dbReference type="InterPro" id="IPR018376">
    <property type="entry name" value="Enoyl-CoA_hyd/isom_CS"/>
</dbReference>
<dbReference type="Gene3D" id="1.10.12.10">
    <property type="entry name" value="Lyase 2-enoyl-coa Hydratase, Chain A, domain 2"/>
    <property type="match status" value="1"/>
</dbReference>
<protein>
    <submittedName>
        <fullName evidence="3">Enoyl-CoA hydratase</fullName>
    </submittedName>
</protein>
<organism evidence="3 4">
    <name type="scientific">Novosphingobium guangzhouense</name>
    <dbReference type="NCBI Taxonomy" id="1850347"/>
    <lineage>
        <taxon>Bacteria</taxon>
        <taxon>Pseudomonadati</taxon>
        <taxon>Pseudomonadota</taxon>
        <taxon>Alphaproteobacteria</taxon>
        <taxon>Sphingomonadales</taxon>
        <taxon>Sphingomonadaceae</taxon>
        <taxon>Novosphingobium</taxon>
    </lineage>
</organism>
<evidence type="ECO:0000313" key="3">
    <source>
        <dbReference type="EMBL" id="PNU05518.1"/>
    </source>
</evidence>
<dbReference type="EMBL" id="LYMM01000025">
    <property type="protein sequence ID" value="PNU05518.1"/>
    <property type="molecule type" value="Genomic_DNA"/>
</dbReference>
<dbReference type="RefSeq" id="WP_103095301.1">
    <property type="nucleotide sequence ID" value="NZ_LYMM01000025.1"/>
</dbReference>
<evidence type="ECO:0000313" key="4">
    <source>
        <dbReference type="Proteomes" id="UP000236327"/>
    </source>
</evidence>
<dbReference type="InterPro" id="IPR014748">
    <property type="entry name" value="Enoyl-CoA_hydra_C"/>
</dbReference>
<dbReference type="SUPFAM" id="SSF52096">
    <property type="entry name" value="ClpP/crotonase"/>
    <property type="match status" value="1"/>
</dbReference>
<dbReference type="PANTHER" id="PTHR43459">
    <property type="entry name" value="ENOYL-COA HYDRATASE"/>
    <property type="match status" value="1"/>
</dbReference>
<evidence type="ECO:0000256" key="1">
    <source>
        <dbReference type="ARBA" id="ARBA00005254"/>
    </source>
</evidence>
<reference evidence="3 4" key="1">
    <citation type="submission" date="2016-05" db="EMBL/GenBank/DDBJ databases">
        <title>Complete genome sequence of Novosphingobium guangzhouense SA925(T).</title>
        <authorList>
            <person name="Sha S."/>
        </authorList>
    </citation>
    <scope>NUCLEOTIDE SEQUENCE [LARGE SCALE GENOMIC DNA]</scope>
    <source>
        <strain evidence="3 4">SA925</strain>
    </source>
</reference>
<dbReference type="Gene3D" id="3.90.226.10">
    <property type="entry name" value="2-enoyl-CoA Hydratase, Chain A, domain 1"/>
    <property type="match status" value="1"/>
</dbReference>
<sequence>MTITVTRDGAVAVVAFDRPAAKNAFTLAMRAEFIAAFAKLEADPGVRAVVLTGTGGAFCSGADIGEMGDTTPDDFLRRMRQLHAMARAVARFPAPVIAAVDGVCIGAAWGFALASDIVLASEQVRFAATFRRIGYAPDAGLAWQLTRTINPMRAKEIIYSGREVHAPEALELGLAMEVLPCEALLLRALELARMIADGPATALHLARRQFAVAPAMSFESFLDFEATMQPLLGQTRDHRDAVAAFRDKRAPTFNAG</sequence>
<comment type="similarity">
    <text evidence="1 2">Belongs to the enoyl-CoA hydratase/isomerase family.</text>
</comment>
<comment type="caution">
    <text evidence="3">The sequence shown here is derived from an EMBL/GenBank/DDBJ whole genome shotgun (WGS) entry which is preliminary data.</text>
</comment>
<gene>
    <name evidence="3" type="ORF">A8V01_16185</name>
</gene>
<keyword evidence="4" id="KW-1185">Reference proteome</keyword>
<dbReference type="PROSITE" id="PS00166">
    <property type="entry name" value="ENOYL_COA_HYDRATASE"/>
    <property type="match status" value="1"/>
</dbReference>
<dbReference type="PANTHER" id="PTHR43459:SF1">
    <property type="entry name" value="EG:BACN32G11.4 PROTEIN"/>
    <property type="match status" value="1"/>
</dbReference>
<evidence type="ECO:0000256" key="2">
    <source>
        <dbReference type="RuleBase" id="RU003707"/>
    </source>
</evidence>
<dbReference type="OrthoDB" id="9802898at2"/>
<name>A0A2K2G3E6_9SPHN</name>
<dbReference type="GO" id="GO:0003824">
    <property type="term" value="F:catalytic activity"/>
    <property type="evidence" value="ECO:0007669"/>
    <property type="project" value="InterPro"/>
</dbReference>
<dbReference type="Proteomes" id="UP000236327">
    <property type="component" value="Unassembled WGS sequence"/>
</dbReference>
<dbReference type="InterPro" id="IPR001753">
    <property type="entry name" value="Enoyl-CoA_hydra/iso"/>
</dbReference>
<dbReference type="AlphaFoldDB" id="A0A2K2G3E6"/>
<dbReference type="InterPro" id="IPR029045">
    <property type="entry name" value="ClpP/crotonase-like_dom_sf"/>
</dbReference>
<dbReference type="Pfam" id="PF00378">
    <property type="entry name" value="ECH_1"/>
    <property type="match status" value="1"/>
</dbReference>